<dbReference type="AlphaFoldDB" id="A0A2T2NJP9"/>
<feature type="transmembrane region" description="Helical" evidence="6">
    <location>
        <begin position="12"/>
        <end position="34"/>
    </location>
</feature>
<dbReference type="InterPro" id="IPR049326">
    <property type="entry name" value="Rhodopsin_dom_fungi"/>
</dbReference>
<evidence type="ECO:0000256" key="2">
    <source>
        <dbReference type="ARBA" id="ARBA00022692"/>
    </source>
</evidence>
<accession>A0A2T2NJP9</accession>
<reference evidence="8 9" key="1">
    <citation type="journal article" date="2018" name="Front. Microbiol.">
        <title>Genome-Wide Analysis of Corynespora cassiicola Leaf Fall Disease Putative Effectors.</title>
        <authorList>
            <person name="Lopez D."/>
            <person name="Ribeiro S."/>
            <person name="Label P."/>
            <person name="Fumanal B."/>
            <person name="Venisse J.S."/>
            <person name="Kohler A."/>
            <person name="de Oliveira R.R."/>
            <person name="Labutti K."/>
            <person name="Lipzen A."/>
            <person name="Lail K."/>
            <person name="Bauer D."/>
            <person name="Ohm R.A."/>
            <person name="Barry K.W."/>
            <person name="Spatafora J."/>
            <person name="Grigoriev I.V."/>
            <person name="Martin F.M."/>
            <person name="Pujade-Renaud V."/>
        </authorList>
    </citation>
    <scope>NUCLEOTIDE SEQUENCE [LARGE SCALE GENOMIC DNA]</scope>
    <source>
        <strain evidence="8 9">Philippines</strain>
    </source>
</reference>
<evidence type="ECO:0000256" key="1">
    <source>
        <dbReference type="ARBA" id="ARBA00004141"/>
    </source>
</evidence>
<evidence type="ECO:0000313" key="8">
    <source>
        <dbReference type="EMBL" id="PSN65268.1"/>
    </source>
</evidence>
<keyword evidence="9" id="KW-1185">Reference proteome</keyword>
<dbReference type="Proteomes" id="UP000240883">
    <property type="component" value="Unassembled WGS sequence"/>
</dbReference>
<dbReference type="Pfam" id="PF20684">
    <property type="entry name" value="Fung_rhodopsin"/>
    <property type="match status" value="1"/>
</dbReference>
<dbReference type="PANTHER" id="PTHR33048:SF157">
    <property type="entry name" value="INTEGRAL MEMBRANE PROTEIN"/>
    <property type="match status" value="1"/>
</dbReference>
<feature type="transmembrane region" description="Helical" evidence="6">
    <location>
        <begin position="196"/>
        <end position="217"/>
    </location>
</feature>
<keyword evidence="4 6" id="KW-0472">Membrane</keyword>
<gene>
    <name evidence="8" type="ORF">BS50DRAFT_622529</name>
</gene>
<evidence type="ECO:0000256" key="3">
    <source>
        <dbReference type="ARBA" id="ARBA00022989"/>
    </source>
</evidence>
<dbReference type="EMBL" id="KZ678137">
    <property type="protein sequence ID" value="PSN65268.1"/>
    <property type="molecule type" value="Genomic_DNA"/>
</dbReference>
<feature type="transmembrane region" description="Helical" evidence="6">
    <location>
        <begin position="147"/>
        <end position="173"/>
    </location>
</feature>
<keyword evidence="2 6" id="KW-0812">Transmembrane</keyword>
<feature type="transmembrane region" description="Helical" evidence="6">
    <location>
        <begin position="108"/>
        <end position="127"/>
    </location>
</feature>
<dbReference type="OrthoDB" id="5393606at2759"/>
<feature type="transmembrane region" description="Helical" evidence="6">
    <location>
        <begin position="46"/>
        <end position="67"/>
    </location>
</feature>
<dbReference type="PANTHER" id="PTHR33048">
    <property type="entry name" value="PTH11-LIKE INTEGRAL MEMBRANE PROTEIN (AFU_ORTHOLOGUE AFUA_5G11245)"/>
    <property type="match status" value="1"/>
</dbReference>
<comment type="similarity">
    <text evidence="5">Belongs to the SAT4 family.</text>
</comment>
<organism evidence="8 9">
    <name type="scientific">Corynespora cassiicola Philippines</name>
    <dbReference type="NCBI Taxonomy" id="1448308"/>
    <lineage>
        <taxon>Eukaryota</taxon>
        <taxon>Fungi</taxon>
        <taxon>Dikarya</taxon>
        <taxon>Ascomycota</taxon>
        <taxon>Pezizomycotina</taxon>
        <taxon>Dothideomycetes</taxon>
        <taxon>Pleosporomycetidae</taxon>
        <taxon>Pleosporales</taxon>
        <taxon>Corynesporascaceae</taxon>
        <taxon>Corynespora</taxon>
    </lineage>
</organism>
<feature type="transmembrane region" description="Helical" evidence="6">
    <location>
        <begin position="271"/>
        <end position="289"/>
    </location>
</feature>
<feature type="transmembrane region" description="Helical" evidence="6">
    <location>
        <begin position="229"/>
        <end position="251"/>
    </location>
</feature>
<dbReference type="STRING" id="1448308.A0A2T2NJP9"/>
<evidence type="ECO:0000259" key="7">
    <source>
        <dbReference type="Pfam" id="PF20684"/>
    </source>
</evidence>
<proteinExistence type="inferred from homology"/>
<evidence type="ECO:0000256" key="4">
    <source>
        <dbReference type="ARBA" id="ARBA00023136"/>
    </source>
</evidence>
<dbReference type="GO" id="GO:0016020">
    <property type="term" value="C:membrane"/>
    <property type="evidence" value="ECO:0007669"/>
    <property type="project" value="UniProtKB-SubCell"/>
</dbReference>
<evidence type="ECO:0000256" key="5">
    <source>
        <dbReference type="ARBA" id="ARBA00038359"/>
    </source>
</evidence>
<protein>
    <recommendedName>
        <fullName evidence="7">Rhodopsin domain-containing protein</fullName>
    </recommendedName>
</protein>
<evidence type="ECO:0000256" key="6">
    <source>
        <dbReference type="SAM" id="Phobius"/>
    </source>
</evidence>
<dbReference type="InterPro" id="IPR052337">
    <property type="entry name" value="SAT4-like"/>
</dbReference>
<evidence type="ECO:0000313" key="9">
    <source>
        <dbReference type="Proteomes" id="UP000240883"/>
    </source>
</evidence>
<comment type="subcellular location">
    <subcellularLocation>
        <location evidence="1">Membrane</location>
        <topology evidence="1">Multi-pass membrane protein</topology>
    </subcellularLocation>
</comment>
<feature type="domain" description="Rhodopsin" evidence="7">
    <location>
        <begin position="30"/>
        <end position="292"/>
    </location>
</feature>
<sequence>MSSTYASPPVPTALATVISFLSLDCLCVVARFYSRIRPRQSLGADDWLLIPSLFCVGGLAAIFLYGVEAEYLAHSFLPPPNERTDYETYDLEAAMAARADRLSSARRLYFSTLVLHVPTNGLIKLSLLSLYRRVFVYIRVWKDLRNLFFIVIIVLVALWMTIFIVLSGVTIAVDGQRYLHEGACVSGECPLAANLAYAYAISTIVTDLVILAIPLPFVWRLQLSTHKRIAVCGIFLLGSVASVASVIRYLVSYVMKPREYDEELWVTASTYWLLLEVEIGLLAACLPTLRGLRKSEKVSSLLTRLRISRSRKKKYPSPYRWDTPESSV</sequence>
<keyword evidence="3 6" id="KW-1133">Transmembrane helix</keyword>
<name>A0A2T2NJP9_CORCC</name>